<keyword evidence="1" id="KW-0245">EGF-like domain</keyword>
<comment type="caution">
    <text evidence="4">The sequence shown here is derived from an EMBL/GenBank/DDBJ whole genome shotgun (WGS) entry which is preliminary data.</text>
</comment>
<dbReference type="InterPro" id="IPR000742">
    <property type="entry name" value="EGF"/>
</dbReference>
<feature type="domain" description="EGF-like" evidence="2">
    <location>
        <begin position="395"/>
        <end position="426"/>
    </location>
</feature>
<evidence type="ECO:0000313" key="4">
    <source>
        <dbReference type="EMBL" id="CAF4663680.1"/>
    </source>
</evidence>
<evidence type="ECO:0000256" key="1">
    <source>
        <dbReference type="PROSITE-ProRule" id="PRU00076"/>
    </source>
</evidence>
<dbReference type="AlphaFoldDB" id="A0A821GHH8"/>
<organism evidence="4 5">
    <name type="scientific">Rotaria socialis</name>
    <dbReference type="NCBI Taxonomy" id="392032"/>
    <lineage>
        <taxon>Eukaryota</taxon>
        <taxon>Metazoa</taxon>
        <taxon>Spiralia</taxon>
        <taxon>Gnathifera</taxon>
        <taxon>Rotifera</taxon>
        <taxon>Eurotatoria</taxon>
        <taxon>Bdelloidea</taxon>
        <taxon>Philodinida</taxon>
        <taxon>Philodinidae</taxon>
        <taxon>Rotaria</taxon>
    </lineage>
</organism>
<keyword evidence="1" id="KW-1015">Disulfide bond</keyword>
<dbReference type="Proteomes" id="UP000663838">
    <property type="component" value="Unassembled WGS sequence"/>
</dbReference>
<protein>
    <recommendedName>
        <fullName evidence="2">EGF-like domain-containing protein</fullName>
    </recommendedName>
</protein>
<evidence type="ECO:0000259" key="2">
    <source>
        <dbReference type="PROSITE" id="PS50026"/>
    </source>
</evidence>
<dbReference type="EMBL" id="CAJOBQ010001793">
    <property type="protein sequence ID" value="CAF4516231.1"/>
    <property type="molecule type" value="Genomic_DNA"/>
</dbReference>
<dbReference type="PROSITE" id="PS01186">
    <property type="entry name" value="EGF_2"/>
    <property type="match status" value="2"/>
</dbReference>
<dbReference type="EMBL" id="CAJOBS010000940">
    <property type="protein sequence ID" value="CAF4663680.1"/>
    <property type="molecule type" value="Genomic_DNA"/>
</dbReference>
<name>A0A821GHH8_9BILA</name>
<evidence type="ECO:0000313" key="5">
    <source>
        <dbReference type="Proteomes" id="UP000663838"/>
    </source>
</evidence>
<dbReference type="PROSITE" id="PS00022">
    <property type="entry name" value="EGF_1"/>
    <property type="match status" value="2"/>
</dbReference>
<evidence type="ECO:0000313" key="3">
    <source>
        <dbReference type="EMBL" id="CAF4516231.1"/>
    </source>
</evidence>
<sequence>MYNSLYDIVIIINIIYQNYAWSAILSHCLVHHRHHQPSIGHHLLRIEHSIHNEQICEHKCSTDHLCSMATFNRRYHRCHLFQHHHHHHHHQKHSLSHPYRFNRVFSTFADCTQRFSLSQTERVSIVHCDYDSLPWQRAVRARSIIFQSYTLIGISYLPCQELCSSVRHCAAVQFQARGLHRNRCRLLRSAKPWDLLPTKTWTVFVKRSCHVQISQNELFLRDTQPLCNFKYVGQGQHKHYQGIIHTFPHISEIQCQYLCSKIVNCVGIELVDRQSRKYFLESFPWKSIVISFAILKICQIECILLSPNFLRNDGSIDVKEHSHHHIYLKMSCRTSMYIEPEHSSFSRCSLNDHHCSCHQSPCRHGTCSSQQKEGYHYMSCNCFHGFTGHLCDKHVDNFCPCLNGGACLRDHSGCACSRGYYGDFCQIISD</sequence>
<dbReference type="PROSITE" id="PS50026">
    <property type="entry name" value="EGF_3"/>
    <property type="match status" value="1"/>
</dbReference>
<accession>A0A821GHH8</accession>
<gene>
    <name evidence="4" type="ORF">TOA249_LOCUS14842</name>
    <name evidence="3" type="ORF">TSG867_LOCUS22237</name>
</gene>
<dbReference type="Gene3D" id="2.10.25.10">
    <property type="entry name" value="Laminin"/>
    <property type="match status" value="1"/>
</dbReference>
<comment type="caution">
    <text evidence="1">Lacks conserved residue(s) required for the propagation of feature annotation.</text>
</comment>
<proteinExistence type="predicted"/>
<dbReference type="Proteomes" id="UP000663862">
    <property type="component" value="Unassembled WGS sequence"/>
</dbReference>
<reference evidence="4" key="1">
    <citation type="submission" date="2021-02" db="EMBL/GenBank/DDBJ databases">
        <authorList>
            <person name="Nowell W R."/>
        </authorList>
    </citation>
    <scope>NUCLEOTIDE SEQUENCE</scope>
</reference>
<feature type="disulfide bond" evidence="1">
    <location>
        <begin position="416"/>
        <end position="425"/>
    </location>
</feature>